<comment type="caution">
    <text evidence="1">The sequence shown here is derived from an EMBL/GenBank/DDBJ whole genome shotgun (WGS) entry which is preliminary data.</text>
</comment>
<name>A0ABU5I2E6_9HYPH</name>
<evidence type="ECO:0000313" key="2">
    <source>
        <dbReference type="Proteomes" id="UP001294412"/>
    </source>
</evidence>
<organism evidence="1 2">
    <name type="scientific">Fulvimarina uroteuthidis</name>
    <dbReference type="NCBI Taxonomy" id="3098149"/>
    <lineage>
        <taxon>Bacteria</taxon>
        <taxon>Pseudomonadati</taxon>
        <taxon>Pseudomonadota</taxon>
        <taxon>Alphaproteobacteria</taxon>
        <taxon>Hyphomicrobiales</taxon>
        <taxon>Aurantimonadaceae</taxon>
        <taxon>Fulvimarina</taxon>
    </lineage>
</organism>
<gene>
    <name evidence="1" type="ORF">U0C82_09665</name>
</gene>
<keyword evidence="2" id="KW-1185">Reference proteome</keyword>
<proteinExistence type="predicted"/>
<dbReference type="Pfam" id="PF04411">
    <property type="entry name" value="PDDEXK_7"/>
    <property type="match status" value="1"/>
</dbReference>
<dbReference type="Proteomes" id="UP001294412">
    <property type="component" value="Unassembled WGS sequence"/>
</dbReference>
<dbReference type="EMBL" id="JAXLPB010000002">
    <property type="protein sequence ID" value="MDY8109406.1"/>
    <property type="molecule type" value="Genomic_DNA"/>
</dbReference>
<evidence type="ECO:0000313" key="1">
    <source>
        <dbReference type="EMBL" id="MDY8109406.1"/>
    </source>
</evidence>
<dbReference type="InterPro" id="IPR007505">
    <property type="entry name" value="PDDEXK_7"/>
</dbReference>
<accession>A0ABU5I2E6</accession>
<reference evidence="1 2" key="1">
    <citation type="submission" date="2023-12" db="EMBL/GenBank/DDBJ databases">
        <title>Description of Novel Strain Fulvimarina sp. 2208YS6-2-32 isolated from Uroteuthis (Photololigo) edulis.</title>
        <authorList>
            <person name="Park J.-S."/>
        </authorList>
    </citation>
    <scope>NUCLEOTIDE SEQUENCE [LARGE SCALE GENOMIC DNA]</scope>
    <source>
        <strain evidence="1 2">2208YS6-2-32</strain>
    </source>
</reference>
<protein>
    <submittedName>
        <fullName evidence="1">Nuclease domain-containing protein</fullName>
    </submittedName>
</protein>
<sequence length="521" mass="57924">MALSKGPNGYVCSEGELIVFAVRTAHLPLLELRGVALTPISLSQEGTTFVAVYEQLIDVWAGRTSFMLKDGDAEQWLTLDIGPNERKVGLSAWEDLLEELSTVSANLPWGMSPGQASGRLEPDALSAVHPAIIENQLPTFLNLLRRIVADPPSASVRVRTVSRLSLSRAVDRKTVLWLSRRPLELVGVMGKAPAGYSPNSQSLVDQPSVLRSLDHPVTRYIIFLTLKVRKRLVFTRDKLRSTSGHGVPDPSVIAYARLLSKKVDTALTALDGIVNSNLFRVVPPSPPTDSVLQSLPDHPLYSAIHRVGRHIAEPGLAYAPGQDIYSALKHSYDLFELLVLYRLVAAIEAALASTWKATKEAPIEQFPFEDRPADRSLWSWTGPCGERLELIYQARFQPARKPPDQRRYASLSSQAVPDYILAFWKDGELVSWLILDAKYRSGRQPIQEGLGELHRYRDALRLSSHPASGAYIIVPNLQEGATLYGEQEYQSSHNFGAINVYNKSWFQQILAWYQSSIDPSQ</sequence>